<protein>
    <submittedName>
        <fullName evidence="2">Uncharacterized protein</fullName>
    </submittedName>
</protein>
<dbReference type="AlphaFoldDB" id="A0A7W8QV32"/>
<dbReference type="Proteomes" id="UP000572635">
    <property type="component" value="Unassembled WGS sequence"/>
</dbReference>
<feature type="region of interest" description="Disordered" evidence="1">
    <location>
        <begin position="1"/>
        <end position="75"/>
    </location>
</feature>
<evidence type="ECO:0000313" key="3">
    <source>
        <dbReference type="Proteomes" id="UP000572635"/>
    </source>
</evidence>
<keyword evidence="3" id="KW-1185">Reference proteome</keyword>
<proteinExistence type="predicted"/>
<sequence length="75" mass="7454">MPTEAASSAVEDSRVSSPPTATVPPIAAGTLCGTSPLRVSPKIDLPQPEGPRSSSTSPGAAVSETPLGRAAAEER</sequence>
<comment type="caution">
    <text evidence="2">The sequence shown here is derived from an EMBL/GenBank/DDBJ whole genome shotgun (WGS) entry which is preliminary data.</text>
</comment>
<gene>
    <name evidence="2" type="ORF">HDA36_006369</name>
</gene>
<evidence type="ECO:0000256" key="1">
    <source>
        <dbReference type="SAM" id="MobiDB-lite"/>
    </source>
</evidence>
<dbReference type="EMBL" id="JACHDB010000002">
    <property type="protein sequence ID" value="MBB5436221.1"/>
    <property type="molecule type" value="Genomic_DNA"/>
</dbReference>
<name>A0A7W8QV32_9ACTN</name>
<reference evidence="2 3" key="1">
    <citation type="submission" date="2020-08" db="EMBL/GenBank/DDBJ databases">
        <title>Sequencing the genomes of 1000 actinobacteria strains.</title>
        <authorList>
            <person name="Klenk H.-P."/>
        </authorList>
    </citation>
    <scope>NUCLEOTIDE SEQUENCE [LARGE SCALE GENOMIC DNA]</scope>
    <source>
        <strain evidence="2 3">DSM 44551</strain>
    </source>
</reference>
<organism evidence="2 3">
    <name type="scientific">Nocardiopsis composta</name>
    <dbReference type="NCBI Taxonomy" id="157465"/>
    <lineage>
        <taxon>Bacteria</taxon>
        <taxon>Bacillati</taxon>
        <taxon>Actinomycetota</taxon>
        <taxon>Actinomycetes</taxon>
        <taxon>Streptosporangiales</taxon>
        <taxon>Nocardiopsidaceae</taxon>
        <taxon>Nocardiopsis</taxon>
    </lineage>
</organism>
<accession>A0A7W8QV32</accession>
<evidence type="ECO:0000313" key="2">
    <source>
        <dbReference type="EMBL" id="MBB5436221.1"/>
    </source>
</evidence>